<evidence type="ECO:0000256" key="1">
    <source>
        <dbReference type="ARBA" id="ARBA00004123"/>
    </source>
</evidence>
<dbReference type="FunCoup" id="A0A482XFJ3">
    <property type="interactions" value="1851"/>
</dbReference>
<dbReference type="GO" id="GO:0031080">
    <property type="term" value="C:nuclear pore outer ring"/>
    <property type="evidence" value="ECO:0007669"/>
    <property type="project" value="TreeGrafter"/>
</dbReference>
<keyword evidence="2 5" id="KW-0853">WD repeat</keyword>
<keyword evidence="7" id="KW-1185">Reference proteome</keyword>
<dbReference type="InterPro" id="IPR036322">
    <property type="entry name" value="WD40_repeat_dom_sf"/>
</dbReference>
<name>A0A482XFJ3_LAOST</name>
<dbReference type="InParanoid" id="A0A482XFJ3"/>
<dbReference type="SMART" id="SM00320">
    <property type="entry name" value="WD40"/>
    <property type="match status" value="5"/>
</dbReference>
<accession>A0A482XFJ3</accession>
<gene>
    <name evidence="6" type="ORF">LSTR_LSTR001311</name>
</gene>
<dbReference type="PROSITE" id="PS00678">
    <property type="entry name" value="WD_REPEATS_1"/>
    <property type="match status" value="1"/>
</dbReference>
<dbReference type="Gene3D" id="2.130.10.10">
    <property type="entry name" value="YVTN repeat-like/Quinoprotein amine dehydrogenase"/>
    <property type="match status" value="1"/>
</dbReference>
<dbReference type="SMR" id="A0A482XFJ3"/>
<dbReference type="InterPro" id="IPR015943">
    <property type="entry name" value="WD40/YVTN_repeat-like_dom_sf"/>
</dbReference>
<feature type="repeat" description="WD" evidence="5">
    <location>
        <begin position="254"/>
        <end position="296"/>
    </location>
</feature>
<comment type="subcellular location">
    <subcellularLocation>
        <location evidence="1">Nucleus</location>
    </subcellularLocation>
</comment>
<organism evidence="6 7">
    <name type="scientific">Laodelphax striatellus</name>
    <name type="common">Small brown planthopper</name>
    <name type="synonym">Delphax striatella</name>
    <dbReference type="NCBI Taxonomy" id="195883"/>
    <lineage>
        <taxon>Eukaryota</taxon>
        <taxon>Metazoa</taxon>
        <taxon>Ecdysozoa</taxon>
        <taxon>Arthropoda</taxon>
        <taxon>Hexapoda</taxon>
        <taxon>Insecta</taxon>
        <taxon>Pterygota</taxon>
        <taxon>Neoptera</taxon>
        <taxon>Paraneoptera</taxon>
        <taxon>Hemiptera</taxon>
        <taxon>Auchenorrhyncha</taxon>
        <taxon>Fulgoroidea</taxon>
        <taxon>Delphacidae</taxon>
        <taxon>Criomorphinae</taxon>
        <taxon>Laodelphax</taxon>
    </lineage>
</organism>
<dbReference type="Proteomes" id="UP000291343">
    <property type="component" value="Unassembled WGS sequence"/>
</dbReference>
<protein>
    <submittedName>
        <fullName evidence="6">Uncharacterized protein</fullName>
    </submittedName>
</protein>
<dbReference type="STRING" id="195883.A0A482XFJ3"/>
<dbReference type="PANTHER" id="PTHR22652">
    <property type="entry name" value="NUCLEOPORIN NUP43"/>
    <property type="match status" value="1"/>
</dbReference>
<dbReference type="SUPFAM" id="SSF50978">
    <property type="entry name" value="WD40 repeat-like"/>
    <property type="match status" value="1"/>
</dbReference>
<dbReference type="InterPro" id="IPR019775">
    <property type="entry name" value="WD40_repeat_CS"/>
</dbReference>
<dbReference type="Pfam" id="PF00400">
    <property type="entry name" value="WD40"/>
    <property type="match status" value="2"/>
</dbReference>
<sequence length="364" mass="41158">MGDNVHGAFLSQKIGKVRWKTEFGVDAETFVTGSWDNEENQLILWYYPPLSELQEEEYLDAYPQVVYEQQFEGDVTELKFVTNNKFLVSSSFGRVQLFDILDRTQAAKAKLREVITWDTCHYFKTGERSSCTGIATFEEDVATIGEDGRINLLSLHSERLVRVIDEADTSSLRCTCFLKHNELLTGNLRGHMKIWDLRSHEDKPESTFMLSGDQIGATCVIHHPTQRHLVLAGGEDGALTVWDLRHNTFPVTVLTAHSQSVSELQFHPDRPEHLFTCSANGEIWHWNTSSISRNSAIGSASDMSVIAGIEDNPWLNPDVAKNRMEVYALMPAISQPINSFDLNRTRLVCGCDNEAVYVIKNLML</sequence>
<evidence type="ECO:0000256" key="2">
    <source>
        <dbReference type="ARBA" id="ARBA00022574"/>
    </source>
</evidence>
<feature type="repeat" description="WD" evidence="5">
    <location>
        <begin position="210"/>
        <end position="252"/>
    </location>
</feature>
<evidence type="ECO:0000256" key="5">
    <source>
        <dbReference type="PROSITE-ProRule" id="PRU00221"/>
    </source>
</evidence>
<dbReference type="PANTHER" id="PTHR22652:SF0">
    <property type="entry name" value="NUCLEOPORIN NUP43"/>
    <property type="match status" value="1"/>
</dbReference>
<dbReference type="AlphaFoldDB" id="A0A482XFJ3"/>
<reference evidence="6 7" key="1">
    <citation type="journal article" date="2017" name="Gigascience">
        <title>Genome sequence of the small brown planthopper, Laodelphax striatellus.</title>
        <authorList>
            <person name="Zhu J."/>
            <person name="Jiang F."/>
            <person name="Wang X."/>
            <person name="Yang P."/>
            <person name="Bao Y."/>
            <person name="Zhao W."/>
            <person name="Wang W."/>
            <person name="Lu H."/>
            <person name="Wang Q."/>
            <person name="Cui N."/>
            <person name="Li J."/>
            <person name="Chen X."/>
            <person name="Luo L."/>
            <person name="Yu J."/>
            <person name="Kang L."/>
            <person name="Cui F."/>
        </authorList>
    </citation>
    <scope>NUCLEOTIDE SEQUENCE [LARGE SCALE GENOMIC DNA]</scope>
    <source>
        <strain evidence="6">Lst14</strain>
    </source>
</reference>
<evidence type="ECO:0000313" key="7">
    <source>
        <dbReference type="Proteomes" id="UP000291343"/>
    </source>
</evidence>
<dbReference type="OrthoDB" id="9890280at2759"/>
<dbReference type="PROSITE" id="PS50082">
    <property type="entry name" value="WD_REPEATS_2"/>
    <property type="match status" value="2"/>
</dbReference>
<dbReference type="EMBL" id="QKKF02010473">
    <property type="protein sequence ID" value="RZF44553.1"/>
    <property type="molecule type" value="Genomic_DNA"/>
</dbReference>
<keyword evidence="4" id="KW-0539">Nucleus</keyword>
<evidence type="ECO:0000256" key="3">
    <source>
        <dbReference type="ARBA" id="ARBA00022737"/>
    </source>
</evidence>
<proteinExistence type="predicted"/>
<comment type="caution">
    <text evidence="6">The sequence shown here is derived from an EMBL/GenBank/DDBJ whole genome shotgun (WGS) entry which is preliminary data.</text>
</comment>
<evidence type="ECO:0000256" key="4">
    <source>
        <dbReference type="ARBA" id="ARBA00023242"/>
    </source>
</evidence>
<keyword evidence="3" id="KW-0677">Repeat</keyword>
<evidence type="ECO:0000313" key="6">
    <source>
        <dbReference type="EMBL" id="RZF44553.1"/>
    </source>
</evidence>
<dbReference type="InterPro" id="IPR001680">
    <property type="entry name" value="WD40_rpt"/>
</dbReference>